<dbReference type="SUPFAM" id="SSF88659">
    <property type="entry name" value="Sigma3 and sigma4 domains of RNA polymerase sigma factors"/>
    <property type="match status" value="1"/>
</dbReference>
<dbReference type="RefSeq" id="WP_259626708.1">
    <property type="nucleotide sequence ID" value="NZ_JANYMP010000017.1"/>
</dbReference>
<keyword evidence="3" id="KW-0731">Sigma factor</keyword>
<keyword evidence="9" id="KW-1185">Reference proteome</keyword>
<dbReference type="Pfam" id="PF04542">
    <property type="entry name" value="Sigma70_r2"/>
    <property type="match status" value="1"/>
</dbReference>
<evidence type="ECO:0000313" key="8">
    <source>
        <dbReference type="EMBL" id="MCS7481216.1"/>
    </source>
</evidence>
<evidence type="ECO:0000256" key="5">
    <source>
        <dbReference type="ARBA" id="ARBA00023163"/>
    </source>
</evidence>
<dbReference type="Gene3D" id="1.10.10.10">
    <property type="entry name" value="Winged helix-like DNA-binding domain superfamily/Winged helix DNA-binding domain"/>
    <property type="match status" value="1"/>
</dbReference>
<comment type="similarity">
    <text evidence="1">Belongs to the sigma-70 factor family. ECF subfamily.</text>
</comment>
<evidence type="ECO:0000256" key="4">
    <source>
        <dbReference type="ARBA" id="ARBA00023125"/>
    </source>
</evidence>
<evidence type="ECO:0000256" key="3">
    <source>
        <dbReference type="ARBA" id="ARBA00023082"/>
    </source>
</evidence>
<name>A0A9X3AHM2_9PSEU</name>
<proteinExistence type="inferred from homology"/>
<dbReference type="Gene3D" id="1.10.1740.10">
    <property type="match status" value="1"/>
</dbReference>
<evidence type="ECO:0000256" key="2">
    <source>
        <dbReference type="ARBA" id="ARBA00023015"/>
    </source>
</evidence>
<dbReference type="SUPFAM" id="SSF88946">
    <property type="entry name" value="Sigma2 domain of RNA polymerase sigma factors"/>
    <property type="match status" value="1"/>
</dbReference>
<evidence type="ECO:0000259" key="6">
    <source>
        <dbReference type="Pfam" id="PF04542"/>
    </source>
</evidence>
<dbReference type="GO" id="GO:0003677">
    <property type="term" value="F:DNA binding"/>
    <property type="evidence" value="ECO:0007669"/>
    <property type="project" value="UniProtKB-KW"/>
</dbReference>
<dbReference type="InterPro" id="IPR039425">
    <property type="entry name" value="RNA_pol_sigma-70-like"/>
</dbReference>
<keyword evidence="5" id="KW-0804">Transcription</keyword>
<feature type="domain" description="RNA polymerase sigma-70 region 2" evidence="6">
    <location>
        <begin position="22"/>
        <end position="85"/>
    </location>
</feature>
<dbReference type="Proteomes" id="UP001141259">
    <property type="component" value="Unassembled WGS sequence"/>
</dbReference>
<evidence type="ECO:0000259" key="7">
    <source>
        <dbReference type="Pfam" id="PF08281"/>
    </source>
</evidence>
<dbReference type="GO" id="GO:0016987">
    <property type="term" value="F:sigma factor activity"/>
    <property type="evidence" value="ECO:0007669"/>
    <property type="project" value="UniProtKB-KW"/>
</dbReference>
<evidence type="ECO:0000313" key="9">
    <source>
        <dbReference type="Proteomes" id="UP001141259"/>
    </source>
</evidence>
<organism evidence="8 9">
    <name type="scientific">Umezawaea endophytica</name>
    <dbReference type="NCBI Taxonomy" id="1654476"/>
    <lineage>
        <taxon>Bacteria</taxon>
        <taxon>Bacillati</taxon>
        <taxon>Actinomycetota</taxon>
        <taxon>Actinomycetes</taxon>
        <taxon>Pseudonocardiales</taxon>
        <taxon>Pseudonocardiaceae</taxon>
        <taxon>Umezawaea</taxon>
    </lineage>
</organism>
<dbReference type="Pfam" id="PF08281">
    <property type="entry name" value="Sigma70_r4_2"/>
    <property type="match status" value="1"/>
</dbReference>
<keyword evidence="4" id="KW-0238">DNA-binding</keyword>
<evidence type="ECO:0000256" key="1">
    <source>
        <dbReference type="ARBA" id="ARBA00010641"/>
    </source>
</evidence>
<dbReference type="CDD" id="cd06171">
    <property type="entry name" value="Sigma70_r4"/>
    <property type="match status" value="1"/>
</dbReference>
<sequence>MTELDALVSSAASGDAAAVNALLERVRPVVLRTCARFLDVPEDVEDAAQEALLRLAGELPTRPPDESFRGWMYALVVNVARQRFRLVHRAETAQPLPGDLADPRRTSVVAGSRLDLLSALDRLHTRQPLLAEALVYRDVCKLGYDEIADVLGVPLSTVKSRIHDARRTMRTELEAR</sequence>
<keyword evidence="2" id="KW-0805">Transcription regulation</keyword>
<dbReference type="InterPro" id="IPR013324">
    <property type="entry name" value="RNA_pol_sigma_r3/r4-like"/>
</dbReference>
<dbReference type="PANTHER" id="PTHR43133:SF8">
    <property type="entry name" value="RNA POLYMERASE SIGMA FACTOR HI_1459-RELATED"/>
    <property type="match status" value="1"/>
</dbReference>
<dbReference type="AlphaFoldDB" id="A0A9X3AHM2"/>
<dbReference type="PANTHER" id="PTHR43133">
    <property type="entry name" value="RNA POLYMERASE ECF-TYPE SIGMA FACTO"/>
    <property type="match status" value="1"/>
</dbReference>
<gene>
    <name evidence="8" type="ORF">NZH93_30540</name>
</gene>
<dbReference type="GO" id="GO:0006352">
    <property type="term" value="P:DNA-templated transcription initiation"/>
    <property type="evidence" value="ECO:0007669"/>
    <property type="project" value="InterPro"/>
</dbReference>
<comment type="caution">
    <text evidence="8">The sequence shown here is derived from an EMBL/GenBank/DDBJ whole genome shotgun (WGS) entry which is preliminary data.</text>
</comment>
<accession>A0A9X3AHM2</accession>
<dbReference type="InterPro" id="IPR036388">
    <property type="entry name" value="WH-like_DNA-bd_sf"/>
</dbReference>
<dbReference type="NCBIfam" id="TIGR02937">
    <property type="entry name" value="sigma70-ECF"/>
    <property type="match status" value="1"/>
</dbReference>
<dbReference type="EMBL" id="JANYMP010000017">
    <property type="protein sequence ID" value="MCS7481216.1"/>
    <property type="molecule type" value="Genomic_DNA"/>
</dbReference>
<feature type="domain" description="RNA polymerase sigma factor 70 region 4 type 2" evidence="7">
    <location>
        <begin position="115"/>
        <end position="169"/>
    </location>
</feature>
<protein>
    <submittedName>
        <fullName evidence="8">RNA polymerase sigma factor</fullName>
    </submittedName>
</protein>
<reference evidence="8" key="1">
    <citation type="submission" date="2022-08" db="EMBL/GenBank/DDBJ databases">
        <authorList>
            <person name="Tistechok S."/>
            <person name="Samborskyy M."/>
            <person name="Roman I."/>
        </authorList>
    </citation>
    <scope>NUCLEOTIDE SEQUENCE</scope>
    <source>
        <strain evidence="8">DSM 103496</strain>
    </source>
</reference>
<dbReference type="InterPro" id="IPR014284">
    <property type="entry name" value="RNA_pol_sigma-70_dom"/>
</dbReference>
<dbReference type="InterPro" id="IPR013249">
    <property type="entry name" value="RNA_pol_sigma70_r4_t2"/>
</dbReference>
<dbReference type="InterPro" id="IPR013325">
    <property type="entry name" value="RNA_pol_sigma_r2"/>
</dbReference>
<dbReference type="InterPro" id="IPR007627">
    <property type="entry name" value="RNA_pol_sigma70_r2"/>
</dbReference>